<dbReference type="InterPro" id="IPR041685">
    <property type="entry name" value="AAA_GajA/Old/RecF-like"/>
</dbReference>
<feature type="coiled-coil region" evidence="1">
    <location>
        <begin position="498"/>
        <end position="525"/>
    </location>
</feature>
<evidence type="ECO:0000313" key="4">
    <source>
        <dbReference type="Proteomes" id="UP000022835"/>
    </source>
</evidence>
<evidence type="ECO:0000259" key="2">
    <source>
        <dbReference type="Pfam" id="PF13175"/>
    </source>
</evidence>
<comment type="caution">
    <text evidence="3">The sequence shown here is derived from an EMBL/GenBank/DDBJ whole genome shotgun (WGS) entry which is preliminary data.</text>
</comment>
<dbReference type="Pfam" id="PF13175">
    <property type="entry name" value="AAA_15"/>
    <property type="match status" value="1"/>
</dbReference>
<evidence type="ECO:0000256" key="1">
    <source>
        <dbReference type="SAM" id="Coils"/>
    </source>
</evidence>
<sequence>MKLHRLALTNYRGITHRDIQFPDHGVVVVCGANEIGKTSMIEALDLLLESKDRSTKKDVKQVKPTHADVGSEVLAEISTGPYRFVYRKRFHKKCETELTISAPRREQLTGDEAHERVLAMLGETVDTELWHAQRILQAGSTSAVDLSDCDALSRALDLAAGDDAALSGTEPLLIERIDAEYGKYFTATGRPTGEWAAAIAQLRAADEDVARCAAAVAEVDERVRRHADLAERQAALADRGPSVAQRLTAAQTAATALAALGDQLRQAELVATAAQATCAASSAAQAERARLGEDVAARTAAVAEIQSRLAAAIEAEHTAREVVEMACAAAAESTAALAAAQEMVDDARRVVDALAADEQAQRLAARLERIETIEQQLATLTTDLCAITLTSDVMADIESAAALVERIEAQLTATATTVEFAATADLELTVGAQTIRLAAGQSWAPPTSSPTSVELPGLLSVQIDPGATTSSVQAKLDAAQHILAEALRQGGTGDVEGARDLERRRRELVSNRDQLAATLAGLREDEGVVEMRARLASLREAISPVLLTAGVDAAAARAAFVSAIEVRETARADADLHQRAMAGANVRLTESSTAATVLRAKVTDANAELGAAKDRLAALRAGHDDEQLAAQAAADIEAQRQADATVAELAGAYAACDPAAVQAELAEASTAAAALESEHVQVGHALNDITVELGIIGNEGRQGSLDTAQIAREHAFAEHSRVSRRARAAQLLRSVMARHRDTTRQRYVAPFRSEIERLGRPVFGPSFEVEIDSDLRICNRTLDGRTVPYDSLSGGAKEQLGILARLAGAALVAKEDSVPVVIDDALGFTDPDRLTKMGAVFDTVGDNGQVIVLTCTPARYLGVQDAHVIELIA</sequence>
<organism evidence="3 4">
    <name type="scientific">Mycolicibacterium aromaticivorans JS19b1 = JCM 16368</name>
    <dbReference type="NCBI Taxonomy" id="1440774"/>
    <lineage>
        <taxon>Bacteria</taxon>
        <taxon>Bacillati</taxon>
        <taxon>Actinomycetota</taxon>
        <taxon>Actinomycetes</taxon>
        <taxon>Mycobacteriales</taxon>
        <taxon>Mycobacteriaceae</taxon>
        <taxon>Mycolicibacterium</taxon>
    </lineage>
</organism>
<reference evidence="3" key="1">
    <citation type="submission" date="2014-05" db="EMBL/GenBank/DDBJ databases">
        <title>Genome sequence of Mycobacterium aromaticivorans strain JS19b1T (= DSM 45407T).</title>
        <authorList>
            <person name="Kwak Y."/>
            <person name="Park G.-S."/>
            <person name="Li Q.X."/>
            <person name="Lee S.-E."/>
            <person name="Shin J.-H."/>
        </authorList>
    </citation>
    <scope>NUCLEOTIDE SEQUENCE [LARGE SCALE GENOMIC DNA]</scope>
    <source>
        <strain evidence="3">JS19b1</strain>
    </source>
</reference>
<dbReference type="STRING" id="1440774.Y900_019855"/>
<keyword evidence="1" id="KW-0175">Coiled coil</keyword>
<dbReference type="eggNOG" id="COG0419">
    <property type="taxonomic scope" value="Bacteria"/>
</dbReference>
<keyword evidence="4" id="KW-1185">Reference proteome</keyword>
<dbReference type="PANTHER" id="PTHR41259:SF1">
    <property type="entry name" value="DOUBLE-STRAND BREAK REPAIR RAD50 ATPASE, PUTATIVE-RELATED"/>
    <property type="match status" value="1"/>
</dbReference>
<dbReference type="SUPFAM" id="SSF52540">
    <property type="entry name" value="P-loop containing nucleoside triphosphate hydrolases"/>
    <property type="match status" value="1"/>
</dbReference>
<dbReference type="AlphaFoldDB" id="A0A064CQM4"/>
<dbReference type="EMBL" id="JALN02000001">
    <property type="protein sequence ID" value="KDF01128.1"/>
    <property type="molecule type" value="Genomic_DNA"/>
</dbReference>
<name>A0A064CQM4_9MYCO</name>
<dbReference type="RefSeq" id="WP_036343911.1">
    <property type="nucleotide sequence ID" value="NZ_JALN02000001.1"/>
</dbReference>
<evidence type="ECO:0000313" key="3">
    <source>
        <dbReference type="EMBL" id="KDF01128.1"/>
    </source>
</evidence>
<feature type="domain" description="Endonuclease GajA/Old nuclease/RecF-like AAA" evidence="2">
    <location>
        <begin position="1"/>
        <end position="63"/>
    </location>
</feature>
<protein>
    <recommendedName>
        <fullName evidence="2">Endonuclease GajA/Old nuclease/RecF-like AAA domain-containing protein</fullName>
    </recommendedName>
</protein>
<dbReference type="InterPro" id="IPR027417">
    <property type="entry name" value="P-loop_NTPase"/>
</dbReference>
<dbReference type="Gene3D" id="3.40.50.300">
    <property type="entry name" value="P-loop containing nucleotide triphosphate hydrolases"/>
    <property type="match status" value="2"/>
</dbReference>
<dbReference type="OrthoDB" id="3177877at2"/>
<dbReference type="PANTHER" id="PTHR41259">
    <property type="entry name" value="DOUBLE-STRAND BREAK REPAIR RAD50 ATPASE, PUTATIVE-RELATED"/>
    <property type="match status" value="1"/>
</dbReference>
<accession>A0A064CQM4</accession>
<proteinExistence type="predicted"/>
<gene>
    <name evidence="3" type="ORF">Y900_019855</name>
</gene>
<dbReference type="Proteomes" id="UP000022835">
    <property type="component" value="Unassembled WGS sequence"/>
</dbReference>